<name>A0AAD1S5J2_PELCU</name>
<feature type="domain" description="Connexin N-terminal" evidence="7">
    <location>
        <begin position="50"/>
        <end position="83"/>
    </location>
</feature>
<evidence type="ECO:0000313" key="9">
    <source>
        <dbReference type="Proteomes" id="UP001295444"/>
    </source>
</evidence>
<feature type="transmembrane region" description="Helical" evidence="6">
    <location>
        <begin position="31"/>
        <end position="52"/>
    </location>
</feature>
<evidence type="ECO:0000313" key="8">
    <source>
        <dbReference type="EMBL" id="CAH2293057.1"/>
    </source>
</evidence>
<dbReference type="InterPro" id="IPR000500">
    <property type="entry name" value="Connexin"/>
</dbReference>
<dbReference type="Proteomes" id="UP001295444">
    <property type="component" value="Chromosome 05"/>
</dbReference>
<feature type="transmembrane region" description="Helical" evidence="6">
    <location>
        <begin position="183"/>
        <end position="204"/>
    </location>
</feature>
<proteinExistence type="predicted"/>
<keyword evidence="4 6" id="KW-1133">Transmembrane helix</keyword>
<dbReference type="SMART" id="SM00037">
    <property type="entry name" value="CNX"/>
    <property type="match status" value="1"/>
</dbReference>
<evidence type="ECO:0000256" key="4">
    <source>
        <dbReference type="ARBA" id="ARBA00022989"/>
    </source>
</evidence>
<dbReference type="EMBL" id="OW240916">
    <property type="protein sequence ID" value="CAH2293057.1"/>
    <property type="molecule type" value="Genomic_DNA"/>
</dbReference>
<evidence type="ECO:0000256" key="3">
    <source>
        <dbReference type="ARBA" id="ARBA00022692"/>
    </source>
</evidence>
<dbReference type="Pfam" id="PF00029">
    <property type="entry name" value="Connexin"/>
    <property type="match status" value="2"/>
</dbReference>
<dbReference type="GO" id="GO:0005922">
    <property type="term" value="C:connexin complex"/>
    <property type="evidence" value="ECO:0007669"/>
    <property type="project" value="InterPro"/>
</dbReference>
<dbReference type="PRINTS" id="PR00206">
    <property type="entry name" value="CONNEXIN"/>
</dbReference>
<keyword evidence="3 6" id="KW-0812">Transmembrane</keyword>
<keyword evidence="2" id="KW-1003">Cell membrane</keyword>
<evidence type="ECO:0000256" key="6">
    <source>
        <dbReference type="SAM" id="Phobius"/>
    </source>
</evidence>
<organism evidence="8 9">
    <name type="scientific">Pelobates cultripes</name>
    <name type="common">Western spadefoot toad</name>
    <dbReference type="NCBI Taxonomy" id="61616"/>
    <lineage>
        <taxon>Eukaryota</taxon>
        <taxon>Metazoa</taxon>
        <taxon>Chordata</taxon>
        <taxon>Craniata</taxon>
        <taxon>Vertebrata</taxon>
        <taxon>Euteleostomi</taxon>
        <taxon>Amphibia</taxon>
        <taxon>Batrachia</taxon>
        <taxon>Anura</taxon>
        <taxon>Pelobatoidea</taxon>
        <taxon>Pelobatidae</taxon>
        <taxon>Pelobates</taxon>
    </lineage>
</organism>
<evidence type="ECO:0000256" key="1">
    <source>
        <dbReference type="ARBA" id="ARBA00004651"/>
    </source>
</evidence>
<dbReference type="PANTHER" id="PTHR11984">
    <property type="entry name" value="CONNEXIN"/>
    <property type="match status" value="1"/>
</dbReference>
<dbReference type="Gene3D" id="1.20.1440.80">
    <property type="entry name" value="Gap junction channel protein cysteine-rich domain"/>
    <property type="match status" value="1"/>
</dbReference>
<keyword evidence="9" id="KW-1185">Reference proteome</keyword>
<comment type="subcellular location">
    <subcellularLocation>
        <location evidence="1">Cell membrane</location>
        <topology evidence="1">Multi-pass membrane protein</topology>
    </subcellularLocation>
</comment>
<feature type="transmembrane region" description="Helical" evidence="6">
    <location>
        <begin position="85"/>
        <end position="104"/>
    </location>
</feature>
<dbReference type="GO" id="GO:0007267">
    <property type="term" value="P:cell-cell signaling"/>
    <property type="evidence" value="ECO:0007669"/>
    <property type="project" value="TreeGrafter"/>
</dbReference>
<evidence type="ECO:0000256" key="5">
    <source>
        <dbReference type="ARBA" id="ARBA00023136"/>
    </source>
</evidence>
<dbReference type="PANTHER" id="PTHR11984:SF53">
    <property type="entry name" value="GAP JUNCTION PROTEIN"/>
    <property type="match status" value="1"/>
</dbReference>
<feature type="transmembrane region" description="Helical" evidence="6">
    <location>
        <begin position="125"/>
        <end position="147"/>
    </location>
</feature>
<gene>
    <name evidence="8" type="ORF">PECUL_23A059805</name>
</gene>
<protein>
    <submittedName>
        <fullName evidence="8">Gap junction beta-2 -like</fullName>
    </submittedName>
</protein>
<dbReference type="AlphaFoldDB" id="A0AAD1S5J2"/>
<sequence>MAMSPEMFQELETMTCLLSGASQLTSRIGRVSLAAFFFVRFGILAVGARSIWMEEEKSFICNSSQLLCAPSCFDEFSPISSFNLFALQLVVLITHALSVTCWNRSTNQAAETQLQAYLRGRKVQVVLHILCLLSRVVIEGIFIFTYYEMSGGFLHPAVTKCHTQLCEKNVICTDLNSFSKNVFSLGLCAVSVLSILICLMEVVISPLHRHPPK</sequence>
<accession>A0AAD1S5J2</accession>
<dbReference type="InterPro" id="IPR013092">
    <property type="entry name" value="Connexin_N"/>
</dbReference>
<evidence type="ECO:0000256" key="2">
    <source>
        <dbReference type="ARBA" id="ARBA00022475"/>
    </source>
</evidence>
<keyword evidence="5 6" id="KW-0472">Membrane</keyword>
<dbReference type="GO" id="GO:0005243">
    <property type="term" value="F:gap junction channel activity"/>
    <property type="evidence" value="ECO:0007669"/>
    <property type="project" value="TreeGrafter"/>
</dbReference>
<reference evidence="8" key="1">
    <citation type="submission" date="2022-03" db="EMBL/GenBank/DDBJ databases">
        <authorList>
            <person name="Alioto T."/>
            <person name="Alioto T."/>
            <person name="Gomez Garrido J."/>
        </authorList>
    </citation>
    <scope>NUCLEOTIDE SEQUENCE</scope>
</reference>
<dbReference type="InterPro" id="IPR038359">
    <property type="entry name" value="Connexin_N_sf"/>
</dbReference>
<evidence type="ECO:0000259" key="7">
    <source>
        <dbReference type="SMART" id="SM00037"/>
    </source>
</evidence>